<comment type="function">
    <text evidence="13">The RuvA-RuvB-RuvC complex processes Holliday junction (HJ) DNA during genetic recombination and DNA repair. Endonuclease that resolves HJ intermediates. Cleaves cruciform DNA by making single-stranded nicks across the HJ at symmetrical positions within the homologous arms, yielding a 5'-phosphate and a 3'-hydroxyl group; requires a central core of homology in the junction. The consensus cleavage sequence is 5'-(A/T)TT(C/G)-3'. Cleavage occurs on the 3'-side of the TT dinucleotide at the point of strand exchange. HJ branch migration catalyzed by RuvA-RuvB allows RuvC to scan DNA until it finds its consensus sequence, where it cleaves and resolves the cruciform DNA.</text>
</comment>
<dbReference type="GO" id="GO:0003677">
    <property type="term" value="F:DNA binding"/>
    <property type="evidence" value="ECO:0007669"/>
    <property type="project" value="UniProtKB-KW"/>
</dbReference>
<evidence type="ECO:0000313" key="15">
    <source>
        <dbReference type="EMBL" id="PJA47100.1"/>
    </source>
</evidence>
<evidence type="ECO:0000256" key="7">
    <source>
        <dbReference type="ARBA" id="ARBA00022801"/>
    </source>
</evidence>
<dbReference type="Proteomes" id="UP000229749">
    <property type="component" value="Unassembled WGS sequence"/>
</dbReference>
<feature type="binding site" evidence="13">
    <location>
        <position position="142"/>
    </location>
    <ligand>
        <name>Mg(2+)</name>
        <dbReference type="ChEBI" id="CHEBI:18420"/>
        <label>1</label>
    </ligand>
</feature>
<comment type="cofactor">
    <cofactor evidence="13">
        <name>Mg(2+)</name>
        <dbReference type="ChEBI" id="CHEBI:18420"/>
    </cofactor>
    <text evidence="13">Binds 2 Mg(2+) ion per subunit.</text>
</comment>
<evidence type="ECO:0000256" key="8">
    <source>
        <dbReference type="ARBA" id="ARBA00022842"/>
    </source>
</evidence>
<comment type="similarity">
    <text evidence="1 13">Belongs to the RuvC family.</text>
</comment>
<feature type="active site" evidence="13">
    <location>
        <position position="69"/>
    </location>
</feature>
<feature type="binding site" evidence="13">
    <location>
        <position position="69"/>
    </location>
    <ligand>
        <name>Mg(2+)</name>
        <dbReference type="ChEBI" id="CHEBI:18420"/>
        <label>2</label>
    </ligand>
</feature>
<evidence type="ECO:0000256" key="2">
    <source>
        <dbReference type="ARBA" id="ARBA00022490"/>
    </source>
</evidence>
<evidence type="ECO:0000256" key="6">
    <source>
        <dbReference type="ARBA" id="ARBA00022763"/>
    </source>
</evidence>
<dbReference type="Pfam" id="PF02075">
    <property type="entry name" value="RuvC"/>
    <property type="match status" value="1"/>
</dbReference>
<name>A0A2M7XGT3_9BACT</name>
<dbReference type="PANTHER" id="PTHR30194:SF3">
    <property type="entry name" value="CROSSOVER JUNCTION ENDODEOXYRIBONUCLEASE RUVC"/>
    <property type="match status" value="1"/>
</dbReference>
<dbReference type="Gene3D" id="3.30.420.10">
    <property type="entry name" value="Ribonuclease H-like superfamily/Ribonuclease H"/>
    <property type="match status" value="1"/>
</dbReference>
<dbReference type="GO" id="GO:0006281">
    <property type="term" value="P:DNA repair"/>
    <property type="evidence" value="ECO:0007669"/>
    <property type="project" value="UniProtKB-UniRule"/>
</dbReference>
<evidence type="ECO:0000256" key="4">
    <source>
        <dbReference type="ARBA" id="ARBA00022723"/>
    </source>
</evidence>
<evidence type="ECO:0000313" key="16">
    <source>
        <dbReference type="Proteomes" id="UP000229749"/>
    </source>
</evidence>
<comment type="subcellular location">
    <subcellularLocation>
        <location evidence="13">Cytoplasm</location>
    </subcellularLocation>
</comment>
<keyword evidence="7 13" id="KW-0378">Hydrolase</keyword>
<keyword evidence="3 13" id="KW-0540">Nuclease</keyword>
<dbReference type="GO" id="GO:0005737">
    <property type="term" value="C:cytoplasm"/>
    <property type="evidence" value="ECO:0007669"/>
    <property type="project" value="UniProtKB-SubCell"/>
</dbReference>
<dbReference type="InterPro" id="IPR002176">
    <property type="entry name" value="X-over_junc_endoDNase_RuvC"/>
</dbReference>
<evidence type="ECO:0000256" key="9">
    <source>
        <dbReference type="ARBA" id="ARBA00023125"/>
    </source>
</evidence>
<evidence type="ECO:0000256" key="11">
    <source>
        <dbReference type="ARBA" id="ARBA00023204"/>
    </source>
</evidence>
<evidence type="ECO:0000256" key="10">
    <source>
        <dbReference type="ARBA" id="ARBA00023172"/>
    </source>
</evidence>
<organism evidence="15 16">
    <name type="scientific">Candidatus Uhrbacteria bacterium CG_4_9_14_3_um_filter_36_7</name>
    <dbReference type="NCBI Taxonomy" id="1975033"/>
    <lineage>
        <taxon>Bacteria</taxon>
        <taxon>Candidatus Uhriibacteriota</taxon>
    </lineage>
</organism>
<keyword evidence="8 13" id="KW-0460">Magnesium</keyword>
<dbReference type="PRINTS" id="PR00696">
    <property type="entry name" value="RSOLVASERUVC"/>
</dbReference>
<dbReference type="NCBIfam" id="TIGR00228">
    <property type="entry name" value="ruvC"/>
    <property type="match status" value="1"/>
</dbReference>
<dbReference type="EMBL" id="PFWS01000048">
    <property type="protein sequence ID" value="PJA47100.1"/>
    <property type="molecule type" value="Genomic_DNA"/>
</dbReference>
<feature type="binding site" evidence="13">
    <location>
        <position position="9"/>
    </location>
    <ligand>
        <name>Mg(2+)</name>
        <dbReference type="ChEBI" id="CHEBI:18420"/>
        <label>1</label>
    </ligand>
</feature>
<protein>
    <recommendedName>
        <fullName evidence="13 14">Crossover junction endodeoxyribonuclease RuvC</fullName>
        <ecNumber evidence="13 14">3.1.21.10</ecNumber>
    </recommendedName>
    <alternativeName>
        <fullName evidence="13">Holliday junction nuclease RuvC</fullName>
    </alternativeName>
    <alternativeName>
        <fullName evidence="13">Holliday junction resolvase RuvC</fullName>
    </alternativeName>
</protein>
<evidence type="ECO:0000256" key="13">
    <source>
        <dbReference type="HAMAP-Rule" id="MF_00034"/>
    </source>
</evidence>
<dbReference type="GO" id="GO:0000287">
    <property type="term" value="F:magnesium ion binding"/>
    <property type="evidence" value="ECO:0007669"/>
    <property type="project" value="UniProtKB-UniRule"/>
</dbReference>
<sequence>MDNIILGIDPGFGRMGFGVVAVRERVCEAIDYGVMTTSSGILIQDRLVALADDLQSLLDTHKPSVLVMEKLFFTNNQKTAIRVAEARGVILFLAGQYQLPVIEFTPTQVKSALTGDGKANKSAMQRMVKQLLGLKTIPKPDDAADALAIAITASTVRW</sequence>
<keyword evidence="4 13" id="KW-0479">Metal-binding</keyword>
<accession>A0A2M7XGT3</accession>
<evidence type="ECO:0000256" key="14">
    <source>
        <dbReference type="NCBIfam" id="TIGR00228"/>
    </source>
</evidence>
<dbReference type="GO" id="GO:0008821">
    <property type="term" value="F:crossover junction DNA endonuclease activity"/>
    <property type="evidence" value="ECO:0007669"/>
    <property type="project" value="UniProtKB-UniRule"/>
</dbReference>
<dbReference type="CDD" id="cd16962">
    <property type="entry name" value="RuvC"/>
    <property type="match status" value="1"/>
</dbReference>
<dbReference type="InterPro" id="IPR012337">
    <property type="entry name" value="RNaseH-like_sf"/>
</dbReference>
<evidence type="ECO:0000256" key="3">
    <source>
        <dbReference type="ARBA" id="ARBA00022722"/>
    </source>
</evidence>
<dbReference type="GO" id="GO:0048476">
    <property type="term" value="C:Holliday junction resolvase complex"/>
    <property type="evidence" value="ECO:0007669"/>
    <property type="project" value="UniProtKB-UniRule"/>
</dbReference>
<feature type="active site" evidence="13">
    <location>
        <position position="142"/>
    </location>
</feature>
<evidence type="ECO:0000256" key="12">
    <source>
        <dbReference type="ARBA" id="ARBA00029354"/>
    </source>
</evidence>
<dbReference type="NCBIfam" id="NF000711">
    <property type="entry name" value="PRK00039.2-1"/>
    <property type="match status" value="1"/>
</dbReference>
<comment type="caution">
    <text evidence="15">The sequence shown here is derived from an EMBL/GenBank/DDBJ whole genome shotgun (WGS) entry which is preliminary data.</text>
</comment>
<dbReference type="AlphaFoldDB" id="A0A2M7XGT3"/>
<keyword evidence="9 13" id="KW-0238">DNA-binding</keyword>
<dbReference type="SUPFAM" id="SSF53098">
    <property type="entry name" value="Ribonuclease H-like"/>
    <property type="match status" value="1"/>
</dbReference>
<keyword evidence="10 13" id="KW-0233">DNA recombination</keyword>
<dbReference type="InterPro" id="IPR036397">
    <property type="entry name" value="RNaseH_sf"/>
</dbReference>
<dbReference type="PROSITE" id="PS01321">
    <property type="entry name" value="RUVC"/>
    <property type="match status" value="1"/>
</dbReference>
<gene>
    <name evidence="13" type="primary">ruvC</name>
    <name evidence="15" type="ORF">CO172_03045</name>
</gene>
<dbReference type="PANTHER" id="PTHR30194">
    <property type="entry name" value="CROSSOVER JUNCTION ENDODEOXYRIBONUCLEASE RUVC"/>
    <property type="match status" value="1"/>
</dbReference>
<keyword evidence="5 13" id="KW-0255">Endonuclease</keyword>
<evidence type="ECO:0000256" key="5">
    <source>
        <dbReference type="ARBA" id="ARBA00022759"/>
    </source>
</evidence>
<keyword evidence="2 13" id="KW-0963">Cytoplasm</keyword>
<keyword evidence="11 13" id="KW-0234">DNA repair</keyword>
<comment type="subunit">
    <text evidence="13">Homodimer which binds Holliday junction (HJ) DNA. The HJ becomes 2-fold symmetrical on binding to RuvC with unstacked arms; it has a different conformation from HJ DNA in complex with RuvA. In the full resolvosome a probable DNA-RuvA(4)-RuvB(12)-RuvC(2) complex forms which resolves the HJ.</text>
</comment>
<dbReference type="FunFam" id="3.30.420.10:FF:000002">
    <property type="entry name" value="Crossover junction endodeoxyribonuclease RuvC"/>
    <property type="match status" value="1"/>
</dbReference>
<dbReference type="EC" id="3.1.21.10" evidence="13 14"/>
<dbReference type="HAMAP" id="MF_00034">
    <property type="entry name" value="RuvC"/>
    <property type="match status" value="1"/>
</dbReference>
<comment type="catalytic activity">
    <reaction evidence="12 13">
        <text>Endonucleolytic cleavage at a junction such as a reciprocal single-stranded crossover between two homologous DNA duplexes (Holliday junction).</text>
        <dbReference type="EC" id="3.1.21.10"/>
    </reaction>
</comment>
<reference evidence="16" key="1">
    <citation type="submission" date="2017-09" db="EMBL/GenBank/DDBJ databases">
        <title>Depth-based differentiation of microbial function through sediment-hosted aquifers and enrichment of novel symbionts in the deep terrestrial subsurface.</title>
        <authorList>
            <person name="Probst A.J."/>
            <person name="Ladd B."/>
            <person name="Jarett J.K."/>
            <person name="Geller-Mcgrath D.E."/>
            <person name="Sieber C.M.K."/>
            <person name="Emerson J.B."/>
            <person name="Anantharaman K."/>
            <person name="Thomas B.C."/>
            <person name="Malmstrom R."/>
            <person name="Stieglmeier M."/>
            <person name="Klingl A."/>
            <person name="Woyke T."/>
            <person name="Ryan C.M."/>
            <person name="Banfield J.F."/>
        </authorList>
    </citation>
    <scope>NUCLEOTIDE SEQUENCE [LARGE SCALE GENOMIC DNA]</scope>
</reference>
<feature type="active site" evidence="13">
    <location>
        <position position="9"/>
    </location>
</feature>
<dbReference type="InterPro" id="IPR020563">
    <property type="entry name" value="X-over_junc_endoDNase_Mg_BS"/>
</dbReference>
<dbReference type="GO" id="GO:0006310">
    <property type="term" value="P:DNA recombination"/>
    <property type="evidence" value="ECO:0007669"/>
    <property type="project" value="UniProtKB-UniRule"/>
</dbReference>
<proteinExistence type="inferred from homology"/>
<evidence type="ECO:0000256" key="1">
    <source>
        <dbReference type="ARBA" id="ARBA00009518"/>
    </source>
</evidence>
<keyword evidence="6 13" id="KW-0227">DNA damage</keyword>